<feature type="region of interest" description="Disordered" evidence="1">
    <location>
        <begin position="252"/>
        <end position="278"/>
    </location>
</feature>
<dbReference type="Ensembl" id="ENSPSTT00000015589.1">
    <property type="protein sequence ID" value="ENSPSTP00000014855.1"/>
    <property type="gene ID" value="ENSPSTG00000010519.1"/>
</dbReference>
<name>A0A8C9FIW3_PAVCR</name>
<keyword evidence="3" id="KW-1185">Reference proteome</keyword>
<dbReference type="InterPro" id="IPR039212">
    <property type="entry name" value="RBFA_mitochondrial"/>
</dbReference>
<dbReference type="Proteomes" id="UP000694428">
    <property type="component" value="Unplaced"/>
</dbReference>
<accession>A0A8C9FIW3</accession>
<dbReference type="Gene3D" id="3.30.300.20">
    <property type="match status" value="1"/>
</dbReference>
<dbReference type="Pfam" id="PF02033">
    <property type="entry name" value="RBFA"/>
    <property type="match status" value="1"/>
</dbReference>
<evidence type="ECO:0000313" key="2">
    <source>
        <dbReference type="Ensembl" id="ENSPSTP00000014855.1"/>
    </source>
</evidence>
<sequence length="328" mass="37342">MWGARAAANAALPCCRTLRSSAALGGSRNLLKKMLHKKKKKFWYDSPTLGSKMMYEPTKLAAIKKADQTKTRKEDTIRCKVLNGLIHKAVTEMMSSCEINKEIYDLKLEICKVSLASNFSACRVYWNPASTTDSDDYVEGVLRRSAPRIRYLLMSQQILGNVPPVVFVKDKEAAAVKEVIVILDAMYKYYCSEISKTESCESFSSATQSSDSPVRSNLFGIDHELLNKQIMEYKKLKMSRITESVPWTQSQGQQLSKIQKKMKKKKTKNTPDDDITPQKYLLDRYEADYFNDNAESVSDYELDDEFQEVNELEANDGKIQSQPTIKLK</sequence>
<dbReference type="PANTHER" id="PTHR14725:SF0">
    <property type="entry name" value="RIBOSOME-BINDING FACTOR A, MITOCHONDRIAL-RELATED"/>
    <property type="match status" value="1"/>
</dbReference>
<dbReference type="InterPro" id="IPR015946">
    <property type="entry name" value="KH_dom-like_a/b"/>
</dbReference>
<dbReference type="InterPro" id="IPR023799">
    <property type="entry name" value="RbfA_dom_sf"/>
</dbReference>
<evidence type="ECO:0000256" key="1">
    <source>
        <dbReference type="SAM" id="MobiDB-lite"/>
    </source>
</evidence>
<dbReference type="SUPFAM" id="SSF89919">
    <property type="entry name" value="Ribosome-binding factor A, RbfA"/>
    <property type="match status" value="1"/>
</dbReference>
<dbReference type="AlphaFoldDB" id="A0A8C9FIW3"/>
<dbReference type="PANTHER" id="PTHR14725">
    <property type="entry name" value="RIBOSOME-BINDING FACTOR A, MITOCHONDRIAL-RELATED"/>
    <property type="match status" value="1"/>
</dbReference>
<protein>
    <submittedName>
        <fullName evidence="2">Ribosome binding factor A</fullName>
    </submittedName>
</protein>
<reference evidence="2" key="1">
    <citation type="submission" date="2025-08" db="UniProtKB">
        <authorList>
            <consortium name="Ensembl"/>
        </authorList>
    </citation>
    <scope>IDENTIFICATION</scope>
</reference>
<feature type="compositionally biased region" description="Basic residues" evidence="1">
    <location>
        <begin position="258"/>
        <end position="268"/>
    </location>
</feature>
<proteinExistence type="predicted"/>
<dbReference type="InterPro" id="IPR000238">
    <property type="entry name" value="RbfA"/>
</dbReference>
<evidence type="ECO:0000313" key="3">
    <source>
        <dbReference type="Proteomes" id="UP000694428"/>
    </source>
</evidence>
<organism evidence="2 3">
    <name type="scientific">Pavo cristatus</name>
    <name type="common">Indian peafowl</name>
    <name type="synonym">Blue peafowl</name>
    <dbReference type="NCBI Taxonomy" id="9049"/>
    <lineage>
        <taxon>Eukaryota</taxon>
        <taxon>Metazoa</taxon>
        <taxon>Chordata</taxon>
        <taxon>Craniata</taxon>
        <taxon>Vertebrata</taxon>
        <taxon>Euteleostomi</taxon>
        <taxon>Archelosauria</taxon>
        <taxon>Archosauria</taxon>
        <taxon>Dinosauria</taxon>
        <taxon>Saurischia</taxon>
        <taxon>Theropoda</taxon>
        <taxon>Coelurosauria</taxon>
        <taxon>Aves</taxon>
        <taxon>Neognathae</taxon>
        <taxon>Galloanserae</taxon>
        <taxon>Galliformes</taxon>
        <taxon>Phasianidae</taxon>
        <taxon>Phasianinae</taxon>
        <taxon>Pavo</taxon>
    </lineage>
</organism>
<dbReference type="GO" id="GO:0006364">
    <property type="term" value="P:rRNA processing"/>
    <property type="evidence" value="ECO:0007669"/>
    <property type="project" value="InterPro"/>
</dbReference>
<reference evidence="2" key="2">
    <citation type="submission" date="2025-09" db="UniProtKB">
        <authorList>
            <consortium name="Ensembl"/>
        </authorList>
    </citation>
    <scope>IDENTIFICATION</scope>
</reference>